<dbReference type="InterPro" id="IPR032689">
    <property type="entry name" value="TraG-D_C"/>
</dbReference>
<protein>
    <recommendedName>
        <fullName evidence="6">Helicase HerA central domain-containing protein</fullName>
    </recommendedName>
</protein>
<comment type="caution">
    <text evidence="4">The sequence shown here is derived from an EMBL/GenBank/DDBJ whole genome shotgun (WGS) entry which is preliminary data.</text>
</comment>
<dbReference type="Proteomes" id="UP000228635">
    <property type="component" value="Unassembled WGS sequence"/>
</dbReference>
<evidence type="ECO:0000259" key="2">
    <source>
        <dbReference type="Pfam" id="PF12696"/>
    </source>
</evidence>
<dbReference type="InterPro" id="IPR051162">
    <property type="entry name" value="T4SS_component"/>
</dbReference>
<sequence length="918" mass="103591">MHSERLPEHRRFASPEEELVYLRKHVAQQERALEARGMPQSRESLIQERVAQYRSQKPEAVLQPDYQLSSQESRGITADLAPEAHDSNIKELLSTLRTRGVRNTFSVLDQLDNPHLEDDFHRALIQYIRSDIPLPDIKERDPLWQPLHMTLFEISLPESQAEHSSEKPLKELLSSLEQFYAGMLSLSQSNSMRGDYFVLELALPNDSSEITFYAAVPNERRGLFEKQLHSIFPNATLYEQKNDYNIFIDGGDSVGAHAVFSRNPIYPLKTYEEFDYDPLNIILNAFSKIAKHGEGAALQIVFNPVGDYYMKRFQHALQQIQKGAPTRTAINIPLTPFTSVMKAIGDVFKAAKPEEKKLDATPPIIDNHTIDLITRKTSSPILAANIRITASASTGRRAQEILSDITSAFNQFENTAGNKLVFKELHSRALQKLLKAYSLRMFLKENALPMNTRELTSLMHLPSTGIRSSSQFKQTRSGTAPVSREIPQEGTLLGTNVYKGVETPIYLSDQDRMRHLYIVGQTGTGKTTFLKNLIAQDIARGAGVCMIDPHGTDIQDVLSYIPKERYDDVIYFDPSYTKRVMSLNMLEYDPAFPEQKTFVVNELFSIFQKLYGAVPESMGPMFEQYFRNATLLVLEDPTSGTTLLDVSRVLSDAKFRALKLSKCANPVVKQFWEEIAGKAGGDSSLQNIVPYITSKFDVFMANDIMRPLISQEQSSFNFRQIMDERKILLVNLSKGKLGDINANLLGLIVVGKILMATLSRVDAVGSQLTPFYFYIDEFQNVTTSSISTILSEARKYQLSLTIAHQFIAQLQEGIKDAVFGNVGSLAAFRVGPDDAEFLAKQFEPVFSAHDLMNVDNRKAFLRMLSGGRPVKPFNIDVPAPPMGNFEAIEQLKELSYLKYGRDRLEVERDVLRRYGAIQ</sequence>
<feature type="domain" description="Helicase HerA central" evidence="1">
    <location>
        <begin position="497"/>
        <end position="594"/>
    </location>
</feature>
<dbReference type="Gene3D" id="3.40.50.300">
    <property type="entry name" value="P-loop containing nucleotide triphosphate hydrolases"/>
    <property type="match status" value="2"/>
</dbReference>
<gene>
    <name evidence="4" type="ORF">COU08_04360</name>
</gene>
<dbReference type="PANTHER" id="PTHR30121:SF11">
    <property type="entry name" value="AAA+ ATPASE DOMAIN-CONTAINING PROTEIN"/>
    <property type="match status" value="1"/>
</dbReference>
<evidence type="ECO:0008006" key="6">
    <source>
        <dbReference type="Google" id="ProtNLM"/>
    </source>
</evidence>
<dbReference type="InterPro" id="IPR002789">
    <property type="entry name" value="HerA_central"/>
</dbReference>
<evidence type="ECO:0000313" key="4">
    <source>
        <dbReference type="EMBL" id="PIT92058.1"/>
    </source>
</evidence>
<organism evidence="4 5">
    <name type="scientific">Candidatus Harrisonbacteria bacterium CG10_big_fil_rev_8_21_14_0_10_42_17</name>
    <dbReference type="NCBI Taxonomy" id="1974584"/>
    <lineage>
        <taxon>Bacteria</taxon>
        <taxon>Candidatus Harrisoniibacteriota</taxon>
    </lineage>
</organism>
<name>A0A2M6WGZ2_9BACT</name>
<proteinExistence type="predicted"/>
<evidence type="ECO:0000259" key="1">
    <source>
        <dbReference type="Pfam" id="PF01935"/>
    </source>
</evidence>
<evidence type="ECO:0000259" key="3">
    <source>
        <dbReference type="Pfam" id="PF26449"/>
    </source>
</evidence>
<dbReference type="InterPro" id="IPR058441">
    <property type="entry name" value="DUF8128"/>
</dbReference>
<dbReference type="SUPFAM" id="SSF52540">
    <property type="entry name" value="P-loop containing nucleoside triphosphate hydrolases"/>
    <property type="match status" value="1"/>
</dbReference>
<dbReference type="Pfam" id="PF26449">
    <property type="entry name" value="DUF8128"/>
    <property type="match status" value="1"/>
</dbReference>
<feature type="domain" description="TraD/TraG TraM recognition site" evidence="2">
    <location>
        <begin position="770"/>
        <end position="835"/>
    </location>
</feature>
<dbReference type="PANTHER" id="PTHR30121">
    <property type="entry name" value="UNCHARACTERIZED PROTEIN YJGR-RELATED"/>
    <property type="match status" value="1"/>
</dbReference>
<dbReference type="EMBL" id="PFBA01000035">
    <property type="protein sequence ID" value="PIT92058.1"/>
    <property type="molecule type" value="Genomic_DNA"/>
</dbReference>
<reference evidence="5" key="1">
    <citation type="submission" date="2017-09" db="EMBL/GenBank/DDBJ databases">
        <title>Depth-based differentiation of microbial function through sediment-hosted aquifers and enrichment of novel symbionts in the deep terrestrial subsurface.</title>
        <authorList>
            <person name="Probst A.J."/>
            <person name="Ladd B."/>
            <person name="Jarett J.K."/>
            <person name="Geller-Mcgrath D.E."/>
            <person name="Sieber C.M.K."/>
            <person name="Emerson J.B."/>
            <person name="Anantharaman K."/>
            <person name="Thomas B.C."/>
            <person name="Malmstrom R."/>
            <person name="Stieglmeier M."/>
            <person name="Klingl A."/>
            <person name="Woyke T."/>
            <person name="Ryan C.M."/>
            <person name="Banfield J.F."/>
        </authorList>
    </citation>
    <scope>NUCLEOTIDE SEQUENCE [LARGE SCALE GENOMIC DNA]</scope>
</reference>
<dbReference type="Pfam" id="PF12696">
    <property type="entry name" value="TraG-D_C"/>
    <property type="match status" value="1"/>
</dbReference>
<evidence type="ECO:0000313" key="5">
    <source>
        <dbReference type="Proteomes" id="UP000228635"/>
    </source>
</evidence>
<feature type="domain" description="DUF8128" evidence="3">
    <location>
        <begin position="206"/>
        <end position="468"/>
    </location>
</feature>
<dbReference type="Pfam" id="PF01935">
    <property type="entry name" value="DUF87"/>
    <property type="match status" value="1"/>
</dbReference>
<accession>A0A2M6WGZ2</accession>
<dbReference type="AlphaFoldDB" id="A0A2M6WGZ2"/>
<dbReference type="InterPro" id="IPR027417">
    <property type="entry name" value="P-loop_NTPase"/>
</dbReference>